<name>A0ACB8X9F9_9TELE</name>
<dbReference type="Proteomes" id="UP000831701">
    <property type="component" value="Chromosome 2"/>
</dbReference>
<evidence type="ECO:0000313" key="2">
    <source>
        <dbReference type="Proteomes" id="UP000831701"/>
    </source>
</evidence>
<gene>
    <name evidence="1" type="ORF">L3Q82_016831</name>
</gene>
<evidence type="ECO:0000313" key="1">
    <source>
        <dbReference type="EMBL" id="KAI3376363.1"/>
    </source>
</evidence>
<dbReference type="EMBL" id="CM041532">
    <property type="protein sequence ID" value="KAI3376363.1"/>
    <property type="molecule type" value="Genomic_DNA"/>
</dbReference>
<sequence>MRNMSRQPRSDETTVQRNIFRQLRSDETTEKEKCYDPQDTTLTFVNGDDDLDFLCIDYKSLRAKMSCGHAVTPTSLTDWCRRLLDQGECRFVCGQTNCDVEWPFKEVCKMALLTPEEMRHFEKKLLSNAAKDNLNIKVCPGCKSRVTRADLSDLSVECTVCTADKKRPYRFCCQCLREWKGPAPRSDRCQNDGCINQPLETLTTCPDIVFEEVEGVTGCPCIRACPTCGLLVEHNRTKYVTESGDACGERSAACNILQHDRFGSGSVMVWEWHFFGGPHSPPCARQRSLAVILFVPTGRTAVQSTWPSWSPWEGYLMVLRLGTPLFYWGTSTLTSMGNNSDTWRGVIGRNGLPDLNPGACTWHQDTLGRRSMIDFVVVSSDLRPYVLDTRVKRGAELSTDHHLVVSWIRWQRRKLDGRPGRPKRIVRVCWERLAEPSVREVFNSHLRKSFSQIPREAGDIESEWTMFSASIVDAAVRSCGHARSLVPVVVATPSNPVVDTGSGELLTSTGDIVGRWKKYFEDLLNPTDLPSNEEVEAGDSEVDSSITRAEVTEVVRKLLQWQGAGASPGRIYAKGTGEENSADSRPSDSGGTMRFSSPVVLEHWTSSIPTTGTFSMYWSGLRRFAAECEAAGMRISTSKSEAMVLDRKRVACPLRVGGEVLPQVEEFKYLGVLFTQTRSRIQAAEMSFLRRVAGQRSLRDRGGVPDMSHRRRPGEDPGHAGETTLSRLAWERLGVPPEELEEVSGVREVLGISAQTAASATRSRIKRLHLDKMDSSESGEESSFSSDESSNEATEKEKCYDPQDTTLTFVNGNDDLDFLCIGYKSLRAKMSCGHAVTPTSLTDWCRRLLDDQGECRFVCGQTNCDVEWPFKEVCKMALLTPKEMRHFKRKLLCNAAKNNLTIKVCPGCKSRVTRADLSDLCVECTVCTADKKRPYRFCCQCLREWKGPAPRSDRCQNDGCINQPLETLRTCPDIVFEEVEGVTGCPCIRACPTCGLVVEHNTTQCKNMRCPRFLCIGYKSLRAKMSCGHAVTPTSLTDWCRRLLDEGECRFVCGQTNCDVEWPFKEVCKMALLTPEEMRHFEKKLLCNAAKDNLTIKVESLHLSKHTPHAICAETGQTETDSKMKIQLKVSGPRGDEKIIDLCENEEQLKKITVMQLKKKIAQELKTSDDIRMVFRTEPLEEMAVLSSYGIRHILHLAKMGSTESTEQSNMSRQQRSNETTVQSNVTRQLRSDETTVQRNISRQPRSDETTVQRNISRQPRSDETTVQRNISRQLRSDETTEKEKCYDPQDTTLTFVNGDDDLDFLCIGYKSLRAKMSCGHAVTPTSLTDWCRRLLDQGECRFVCGQTNCDVEWPFKEVCKMALLTPEEMRHFEKKLLSNAAKDNLNIKVCPGCKSRVTRADLSDLSVECTVCTADKKRPYRFCCQCLREWKGPAPRSDRCQNDGCINQPLETLRTCPDIDFKAVEGVTGCPCIRACPTCGLVVEHNSNHCKGLTCPRCKVKFCFVCLKLAKDCLMVNTGFFSKLCPSGVAPRQTSIPVWQRK</sequence>
<protein>
    <submittedName>
        <fullName evidence="1">Uncharacterized protein</fullName>
    </submittedName>
</protein>
<proteinExistence type="predicted"/>
<organism evidence="1 2">
    <name type="scientific">Scortum barcoo</name>
    <name type="common">barcoo grunter</name>
    <dbReference type="NCBI Taxonomy" id="214431"/>
    <lineage>
        <taxon>Eukaryota</taxon>
        <taxon>Metazoa</taxon>
        <taxon>Chordata</taxon>
        <taxon>Craniata</taxon>
        <taxon>Vertebrata</taxon>
        <taxon>Euteleostomi</taxon>
        <taxon>Actinopterygii</taxon>
        <taxon>Neopterygii</taxon>
        <taxon>Teleostei</taxon>
        <taxon>Neoteleostei</taxon>
        <taxon>Acanthomorphata</taxon>
        <taxon>Eupercaria</taxon>
        <taxon>Centrarchiformes</taxon>
        <taxon>Terapontoidei</taxon>
        <taxon>Terapontidae</taxon>
        <taxon>Scortum</taxon>
    </lineage>
</organism>
<keyword evidence="2" id="KW-1185">Reference proteome</keyword>
<reference evidence="1" key="1">
    <citation type="submission" date="2022-04" db="EMBL/GenBank/DDBJ databases">
        <title>Jade perch genome.</title>
        <authorList>
            <person name="Chao B."/>
        </authorList>
    </citation>
    <scope>NUCLEOTIDE SEQUENCE</scope>
    <source>
        <strain evidence="1">CB-2022</strain>
    </source>
</reference>
<accession>A0ACB8X9F9</accession>
<comment type="caution">
    <text evidence="1">The sequence shown here is derived from an EMBL/GenBank/DDBJ whole genome shotgun (WGS) entry which is preliminary data.</text>
</comment>